<dbReference type="InterPro" id="IPR050793">
    <property type="entry name" value="CMP-NeuNAc_synthase"/>
</dbReference>
<gene>
    <name evidence="1" type="ORF">TPELB_09680</name>
</gene>
<sequence>MKIVAFVPIKMNNERFPGKNTKCFDDGTPLVQCILKSLVNVPEIDETYVYCSNEKIKDYLIEGVKYIKRSEELDTAQATSQDIIDSFMQEVDADVYVLSHATSPFVKEEKISICINKVKNENYDSAFTAEKLQHLLWSENKPLNFDAENIPRTQDLVPIYNEVSAAYVFKKDTFKKLNRRIGLNPYICEVSALEATDIDYPEDFEIANVLYMNIYKRGE</sequence>
<keyword evidence="2" id="KW-1185">Reference proteome</keyword>
<dbReference type="Proteomes" id="UP001477947">
    <property type="component" value="Chromosome"/>
</dbReference>
<dbReference type="InterPro" id="IPR003329">
    <property type="entry name" value="Cytidylyl_trans"/>
</dbReference>
<dbReference type="PANTHER" id="PTHR21485:SF6">
    <property type="entry name" value="N-ACYLNEURAMINATE CYTIDYLYLTRANSFERASE-RELATED"/>
    <property type="match status" value="1"/>
</dbReference>
<dbReference type="EMBL" id="CP154622">
    <property type="protein sequence ID" value="XAM40658.1"/>
    <property type="molecule type" value="Genomic_DNA"/>
</dbReference>
<protein>
    <recommendedName>
        <fullName evidence="3">CMP-N-acetylneuraminic acid synthetase</fullName>
    </recommendedName>
</protein>
<dbReference type="InterPro" id="IPR029044">
    <property type="entry name" value="Nucleotide-diphossugar_trans"/>
</dbReference>
<proteinExistence type="predicted"/>
<organism evidence="1 2">
    <name type="scientific">Terrisporobacter petrolearius</name>
    <dbReference type="NCBI Taxonomy" id="1460447"/>
    <lineage>
        <taxon>Bacteria</taxon>
        <taxon>Bacillati</taxon>
        <taxon>Bacillota</taxon>
        <taxon>Clostridia</taxon>
        <taxon>Peptostreptococcales</taxon>
        <taxon>Peptostreptococcaceae</taxon>
        <taxon>Terrisporobacter</taxon>
    </lineage>
</organism>
<reference evidence="1 2" key="1">
    <citation type="submission" date="2024-04" db="EMBL/GenBank/DDBJ databases">
        <title>Isolation and characterization of novel acetogenic strains of the genera Terrisporobacter and Acetoanaerobium.</title>
        <authorList>
            <person name="Boeer T."/>
            <person name="Schueler M.A."/>
            <person name="Lueschen A."/>
            <person name="Eysell L."/>
            <person name="Droege J."/>
            <person name="Heinemann M."/>
            <person name="Engelhardt L."/>
            <person name="Basen M."/>
            <person name="Daniel R."/>
        </authorList>
    </citation>
    <scope>NUCLEOTIDE SEQUENCE [LARGE SCALE GENOMIC DNA]</scope>
    <source>
        <strain evidence="1 2">ELB</strain>
    </source>
</reference>
<dbReference type="Gene3D" id="3.90.550.10">
    <property type="entry name" value="Spore Coat Polysaccharide Biosynthesis Protein SpsA, Chain A"/>
    <property type="match status" value="1"/>
</dbReference>
<evidence type="ECO:0008006" key="3">
    <source>
        <dbReference type="Google" id="ProtNLM"/>
    </source>
</evidence>
<evidence type="ECO:0000313" key="1">
    <source>
        <dbReference type="EMBL" id="XAM40658.1"/>
    </source>
</evidence>
<dbReference type="SUPFAM" id="SSF53448">
    <property type="entry name" value="Nucleotide-diphospho-sugar transferases"/>
    <property type="match status" value="1"/>
</dbReference>
<accession>A0ABZ3FDC0</accession>
<dbReference type="PANTHER" id="PTHR21485">
    <property type="entry name" value="HAD SUPERFAMILY MEMBERS CMAS AND KDSC"/>
    <property type="match status" value="1"/>
</dbReference>
<dbReference type="Pfam" id="PF02348">
    <property type="entry name" value="CTP_transf_3"/>
    <property type="match status" value="1"/>
</dbReference>
<dbReference type="RefSeq" id="WP_343338762.1">
    <property type="nucleotide sequence ID" value="NZ_CP154622.1"/>
</dbReference>
<evidence type="ECO:0000313" key="2">
    <source>
        <dbReference type="Proteomes" id="UP001477947"/>
    </source>
</evidence>
<name>A0ABZ3FDC0_9FIRM</name>